<dbReference type="Gene3D" id="2.30.30.30">
    <property type="match status" value="1"/>
</dbReference>
<dbReference type="GO" id="GO:0022625">
    <property type="term" value="C:cytosolic large ribosomal subunit"/>
    <property type="evidence" value="ECO:0007669"/>
    <property type="project" value="TreeGrafter"/>
</dbReference>
<dbReference type="InterPro" id="IPR002784">
    <property type="entry name" value="Ribosomal_eL14_dom"/>
</dbReference>
<dbReference type="InterPro" id="IPR039660">
    <property type="entry name" value="Ribosomal_eL14"/>
</dbReference>
<name>A0A8J5JJM9_HOMAM</name>
<dbReference type="CDD" id="cd23702">
    <property type="entry name" value="eL14"/>
    <property type="match status" value="1"/>
</dbReference>
<accession>A0A8J5JJM9</accession>
<dbReference type="InterPro" id="IPR008991">
    <property type="entry name" value="Translation_prot_SH3-like_sf"/>
</dbReference>
<dbReference type="AlphaFoldDB" id="A0A8J5JJM9"/>
<evidence type="ECO:0000313" key="8">
    <source>
        <dbReference type="EMBL" id="KAG7158910.1"/>
    </source>
</evidence>
<dbReference type="InterPro" id="IPR014722">
    <property type="entry name" value="Rib_uL2_dom2"/>
</dbReference>
<comment type="similarity">
    <text evidence="1">Belongs to the eukaryotic ribosomal protein eL14 family.</text>
</comment>
<dbReference type="GO" id="GO:0006412">
    <property type="term" value="P:translation"/>
    <property type="evidence" value="ECO:0007669"/>
    <property type="project" value="InterPro"/>
</dbReference>
<organism evidence="8 9">
    <name type="scientific">Homarus americanus</name>
    <name type="common">American lobster</name>
    <dbReference type="NCBI Taxonomy" id="6706"/>
    <lineage>
        <taxon>Eukaryota</taxon>
        <taxon>Metazoa</taxon>
        <taxon>Ecdysozoa</taxon>
        <taxon>Arthropoda</taxon>
        <taxon>Crustacea</taxon>
        <taxon>Multicrustacea</taxon>
        <taxon>Malacostraca</taxon>
        <taxon>Eumalacostraca</taxon>
        <taxon>Eucarida</taxon>
        <taxon>Decapoda</taxon>
        <taxon>Pleocyemata</taxon>
        <taxon>Astacidea</taxon>
        <taxon>Nephropoidea</taxon>
        <taxon>Nephropidae</taxon>
        <taxon>Homarus</taxon>
    </lineage>
</organism>
<dbReference type="GO" id="GO:0003723">
    <property type="term" value="F:RNA binding"/>
    <property type="evidence" value="ECO:0007669"/>
    <property type="project" value="InterPro"/>
</dbReference>
<dbReference type="Pfam" id="PF00467">
    <property type="entry name" value="KOW"/>
    <property type="match status" value="1"/>
</dbReference>
<evidence type="ECO:0000256" key="5">
    <source>
        <dbReference type="ARBA" id="ARBA00035318"/>
    </source>
</evidence>
<evidence type="ECO:0000259" key="6">
    <source>
        <dbReference type="Pfam" id="PF00467"/>
    </source>
</evidence>
<dbReference type="Proteomes" id="UP000747542">
    <property type="component" value="Unassembled WGS sequence"/>
</dbReference>
<keyword evidence="2 8" id="KW-0689">Ribosomal protein</keyword>
<evidence type="ECO:0000256" key="4">
    <source>
        <dbReference type="ARBA" id="ARBA00035215"/>
    </source>
</evidence>
<dbReference type="SUPFAM" id="SSF50104">
    <property type="entry name" value="Translation proteins SH3-like domain"/>
    <property type="match status" value="1"/>
</dbReference>
<feature type="domain" description="KOW" evidence="6">
    <location>
        <begin position="29"/>
        <end position="58"/>
    </location>
</feature>
<keyword evidence="9" id="KW-1185">Reference proteome</keyword>
<dbReference type="Pfam" id="PF01929">
    <property type="entry name" value="Ribosomal_L14e"/>
    <property type="match status" value="1"/>
</dbReference>
<evidence type="ECO:0000256" key="2">
    <source>
        <dbReference type="ARBA" id="ARBA00022980"/>
    </source>
</evidence>
<sequence>MNNAMKVKYCLTCVFKFSFQTFRKLVQIGRVVYLNEGRYKGRLAVIVDVIDANRALIDGPSTGVPRQGFMFSEMFLTKYLLKINRSQRSKLVRKAWDDEKITEKFDGSVWNKNLNKDVLRSNMTDFDRYKLGRARQTRNKIVKTAYFHIKKQNLKAKREVVKAKKAK</sequence>
<evidence type="ECO:0000256" key="1">
    <source>
        <dbReference type="ARBA" id="ARBA00006592"/>
    </source>
</evidence>
<evidence type="ECO:0000313" key="9">
    <source>
        <dbReference type="Proteomes" id="UP000747542"/>
    </source>
</evidence>
<dbReference type="EMBL" id="JAHLQT010034244">
    <property type="protein sequence ID" value="KAG7158910.1"/>
    <property type="molecule type" value="Genomic_DNA"/>
</dbReference>
<protein>
    <recommendedName>
        <fullName evidence="4">Large ribosomal subunit protein eL14</fullName>
    </recommendedName>
    <alternativeName>
        <fullName evidence="5">60S ribosomal protein L14</fullName>
    </alternativeName>
</protein>
<evidence type="ECO:0000259" key="7">
    <source>
        <dbReference type="Pfam" id="PF01929"/>
    </source>
</evidence>
<comment type="caution">
    <text evidence="8">The sequence shown here is derived from an EMBL/GenBank/DDBJ whole genome shotgun (WGS) entry which is preliminary data.</text>
</comment>
<dbReference type="PANTHER" id="PTHR11127">
    <property type="entry name" value="60S RIBOSOMAL PROTEIN L14"/>
    <property type="match status" value="1"/>
</dbReference>
<dbReference type="InterPro" id="IPR005824">
    <property type="entry name" value="KOW"/>
</dbReference>
<dbReference type="PANTHER" id="PTHR11127:SF2">
    <property type="entry name" value="LARGE RIBOSOMAL SUBUNIT PROTEIN EL14"/>
    <property type="match status" value="1"/>
</dbReference>
<gene>
    <name evidence="8" type="primary">Rpl14-L</name>
    <name evidence="8" type="ORF">Hamer_G006288</name>
</gene>
<reference evidence="8" key="1">
    <citation type="journal article" date="2021" name="Sci. Adv.">
        <title>The American lobster genome reveals insights on longevity, neural, and immune adaptations.</title>
        <authorList>
            <person name="Polinski J.M."/>
            <person name="Zimin A.V."/>
            <person name="Clark K.F."/>
            <person name="Kohn A.B."/>
            <person name="Sadowski N."/>
            <person name="Timp W."/>
            <person name="Ptitsyn A."/>
            <person name="Khanna P."/>
            <person name="Romanova D.Y."/>
            <person name="Williams P."/>
            <person name="Greenwood S.J."/>
            <person name="Moroz L.L."/>
            <person name="Walt D.R."/>
            <person name="Bodnar A.G."/>
        </authorList>
    </citation>
    <scope>NUCLEOTIDE SEQUENCE</scope>
    <source>
        <strain evidence="8">GMGI-L3</strain>
    </source>
</reference>
<evidence type="ECO:0000256" key="3">
    <source>
        <dbReference type="ARBA" id="ARBA00023274"/>
    </source>
</evidence>
<dbReference type="GO" id="GO:0003735">
    <property type="term" value="F:structural constituent of ribosome"/>
    <property type="evidence" value="ECO:0007669"/>
    <property type="project" value="InterPro"/>
</dbReference>
<keyword evidence="3" id="KW-0687">Ribonucleoprotein</keyword>
<dbReference type="GO" id="GO:0042273">
    <property type="term" value="P:ribosomal large subunit biogenesis"/>
    <property type="evidence" value="ECO:0007669"/>
    <property type="project" value="TreeGrafter"/>
</dbReference>
<feature type="domain" description="Large ribosomal subunit protein eL14" evidence="7">
    <location>
        <begin position="65"/>
        <end position="139"/>
    </location>
</feature>
<dbReference type="Gene3D" id="6.10.250.2270">
    <property type="match status" value="1"/>
</dbReference>
<proteinExistence type="inferred from homology"/>